<feature type="transmembrane region" description="Helical" evidence="2">
    <location>
        <begin position="233"/>
        <end position="254"/>
    </location>
</feature>
<dbReference type="GO" id="GO:0008514">
    <property type="term" value="F:organic anion transmembrane transporter activity"/>
    <property type="evidence" value="ECO:0007669"/>
    <property type="project" value="InterPro"/>
</dbReference>
<feature type="region of interest" description="Disordered" evidence="1">
    <location>
        <begin position="1"/>
        <end position="36"/>
    </location>
</feature>
<evidence type="ECO:0000256" key="1">
    <source>
        <dbReference type="SAM" id="MobiDB-lite"/>
    </source>
</evidence>
<dbReference type="PIRSF" id="PIRSF005348">
    <property type="entry name" value="YxkH"/>
    <property type="match status" value="1"/>
</dbReference>
<feature type="transmembrane region" description="Helical" evidence="2">
    <location>
        <begin position="322"/>
        <end position="340"/>
    </location>
</feature>
<accession>A0A5A7NUU7</accession>
<feature type="transmembrane region" description="Helical" evidence="2">
    <location>
        <begin position="194"/>
        <end position="213"/>
    </location>
</feature>
<sequence length="468" mass="48591">MSENKLDSMNDETAAPGGTGMSRPVEASVGNRLGTHHPGKQGLKIASLPLPAYLAMAAVVLIAAMTGTLPESMVSGFAVTILLGGLLIWIGNLFPVIRDFGLPTVLCTFAPALLLFLGLLPENLVTVVQTFVAPQGFLDFFVVAVIAGSILGMPRAMLLKAGPRFAVPLLGCLAATFLIIGAIGALMGMGFFNAMLLIAAPIMAGGLGLGALPMSEMYAAKTGTDPATFMGDLMSAVVLANVVCILIAGVYNGLGKNRRQLFVGFNGHGELLRIKGKAGELGTSKKRDASSYIALGKGLAIAAVLFVLGELLGTFLEFLHPYAWTIIAAAALKIFGLLPKDLEDSTSDWGEMVTSVLVPALLVGVSITYIKIDEVLASMANPVFIVLTIATVIVATLSSGFLGWLVKFHFVEAAITPGLVMADTGGSGDVSVLSAANRMHLMPFAALTNRVGGALVLFVTALLVPFMG</sequence>
<dbReference type="Proteomes" id="UP000325307">
    <property type="component" value="Unassembled WGS sequence"/>
</dbReference>
<gene>
    <name evidence="3" type="ORF">NCCP1664_22120</name>
</gene>
<keyword evidence="4" id="KW-1185">Reference proteome</keyword>
<dbReference type="Pfam" id="PF03390">
    <property type="entry name" value="2HCT"/>
    <property type="match status" value="1"/>
</dbReference>
<feature type="transmembrane region" description="Helical" evidence="2">
    <location>
        <begin position="294"/>
        <end position="316"/>
    </location>
</feature>
<dbReference type="PANTHER" id="PTHR40033:SF1">
    <property type="entry name" value="CITRATE-SODIUM SYMPORTER"/>
    <property type="match status" value="1"/>
</dbReference>
<dbReference type="AlphaFoldDB" id="A0A5A7NUU7"/>
<dbReference type="InterPro" id="IPR004679">
    <property type="entry name" value="2-OHcarboxylate_transport"/>
</dbReference>
<feature type="transmembrane region" description="Helical" evidence="2">
    <location>
        <begin position="165"/>
        <end position="187"/>
    </location>
</feature>
<dbReference type="PANTHER" id="PTHR40033">
    <property type="entry name" value="NA(+)-MALATE SYMPORTER"/>
    <property type="match status" value="1"/>
</dbReference>
<comment type="caution">
    <text evidence="3">The sequence shown here is derived from an EMBL/GenBank/DDBJ whole genome shotgun (WGS) entry which is preliminary data.</text>
</comment>
<feature type="transmembrane region" description="Helical" evidence="2">
    <location>
        <begin position="132"/>
        <end position="153"/>
    </location>
</feature>
<evidence type="ECO:0000256" key="2">
    <source>
        <dbReference type="SAM" id="Phobius"/>
    </source>
</evidence>
<keyword evidence="2" id="KW-1133">Transmembrane helix</keyword>
<keyword evidence="2" id="KW-0472">Membrane</keyword>
<reference evidence="3 4" key="1">
    <citation type="submission" date="2019-09" db="EMBL/GenBank/DDBJ databases">
        <title>Arthrobacter zafarii sp. nov., a moderately thermotolerant and halotolerant actinobacterium isolated from Cholistan desert soil of Pakistan.</title>
        <authorList>
            <person name="Amin A."/>
            <person name="Ahmed I."/>
            <person name="Khalid N."/>
            <person name="Schumann P."/>
            <person name="Busse H.J."/>
            <person name="Khan I.U."/>
            <person name="Li S."/>
            <person name="Li W.J."/>
        </authorList>
    </citation>
    <scope>NUCLEOTIDE SEQUENCE [LARGE SCALE GENOMIC DNA]</scope>
    <source>
        <strain evidence="3 4">NCCP-1664</strain>
    </source>
</reference>
<dbReference type="GO" id="GO:0016020">
    <property type="term" value="C:membrane"/>
    <property type="evidence" value="ECO:0007669"/>
    <property type="project" value="InterPro"/>
</dbReference>
<proteinExistence type="predicted"/>
<evidence type="ECO:0000313" key="4">
    <source>
        <dbReference type="Proteomes" id="UP000325307"/>
    </source>
</evidence>
<dbReference type="EMBL" id="BKDJ01000011">
    <property type="protein sequence ID" value="GER23717.1"/>
    <property type="molecule type" value="Genomic_DNA"/>
</dbReference>
<keyword evidence="2" id="KW-0812">Transmembrane</keyword>
<feature type="transmembrane region" description="Helical" evidence="2">
    <location>
        <begin position="100"/>
        <end position="120"/>
    </location>
</feature>
<protein>
    <submittedName>
        <fullName evidence="3">Citrate:sodium symporter</fullName>
    </submittedName>
</protein>
<feature type="transmembrane region" description="Helical" evidence="2">
    <location>
        <begin position="384"/>
        <end position="406"/>
    </location>
</feature>
<dbReference type="OrthoDB" id="8584824at2"/>
<feature type="transmembrane region" description="Helical" evidence="2">
    <location>
        <begin position="352"/>
        <end position="372"/>
    </location>
</feature>
<organism evidence="3 4">
    <name type="scientific">Zafaria cholistanensis</name>
    <dbReference type="NCBI Taxonomy" id="1682741"/>
    <lineage>
        <taxon>Bacteria</taxon>
        <taxon>Bacillati</taxon>
        <taxon>Actinomycetota</taxon>
        <taxon>Actinomycetes</taxon>
        <taxon>Micrococcales</taxon>
        <taxon>Micrococcaceae</taxon>
        <taxon>Zafaria</taxon>
    </lineage>
</organism>
<dbReference type="RefSeq" id="WP_149957326.1">
    <property type="nucleotide sequence ID" value="NZ_BKDJ01000011.1"/>
</dbReference>
<name>A0A5A7NUU7_9MICC</name>
<feature type="transmembrane region" description="Helical" evidence="2">
    <location>
        <begin position="50"/>
        <end position="69"/>
    </location>
</feature>
<evidence type="ECO:0000313" key="3">
    <source>
        <dbReference type="EMBL" id="GER23717.1"/>
    </source>
</evidence>
<feature type="transmembrane region" description="Helical" evidence="2">
    <location>
        <begin position="447"/>
        <end position="467"/>
    </location>
</feature>
<feature type="transmembrane region" description="Helical" evidence="2">
    <location>
        <begin position="76"/>
        <end position="94"/>
    </location>
</feature>